<evidence type="ECO:0000259" key="2">
    <source>
        <dbReference type="PROSITE" id="PS50113"/>
    </source>
</evidence>
<dbReference type="SUPFAM" id="SSF55785">
    <property type="entry name" value="PYP-like sensor domain (PAS domain)"/>
    <property type="match status" value="1"/>
</dbReference>
<dbReference type="InterPro" id="IPR000160">
    <property type="entry name" value="GGDEF_dom"/>
</dbReference>
<evidence type="ECO:0000259" key="1">
    <source>
        <dbReference type="PROSITE" id="PS50112"/>
    </source>
</evidence>
<dbReference type="SMART" id="SM00091">
    <property type="entry name" value="PAS"/>
    <property type="match status" value="1"/>
</dbReference>
<comment type="caution">
    <text evidence="5">The sequence shown here is derived from an EMBL/GenBank/DDBJ whole genome shotgun (WGS) entry which is preliminary data.</text>
</comment>
<dbReference type="PROSITE" id="PS50883">
    <property type="entry name" value="EAL"/>
    <property type="match status" value="1"/>
</dbReference>
<dbReference type="InterPro" id="IPR035965">
    <property type="entry name" value="PAS-like_dom_sf"/>
</dbReference>
<feature type="domain" description="GGDEF" evidence="4">
    <location>
        <begin position="152"/>
        <end position="285"/>
    </location>
</feature>
<dbReference type="CDD" id="cd01949">
    <property type="entry name" value="GGDEF"/>
    <property type="match status" value="1"/>
</dbReference>
<dbReference type="NCBIfam" id="TIGR00254">
    <property type="entry name" value="GGDEF"/>
    <property type="match status" value="1"/>
</dbReference>
<dbReference type="SUPFAM" id="SSF55073">
    <property type="entry name" value="Nucleotide cyclase"/>
    <property type="match status" value="1"/>
</dbReference>
<evidence type="ECO:0000259" key="4">
    <source>
        <dbReference type="PROSITE" id="PS50887"/>
    </source>
</evidence>
<feature type="domain" description="PAS" evidence="1">
    <location>
        <begin position="1"/>
        <end position="50"/>
    </location>
</feature>
<dbReference type="Pfam" id="PF00990">
    <property type="entry name" value="GGDEF"/>
    <property type="match status" value="1"/>
</dbReference>
<evidence type="ECO:0000259" key="3">
    <source>
        <dbReference type="PROSITE" id="PS50883"/>
    </source>
</evidence>
<dbReference type="CDD" id="cd00130">
    <property type="entry name" value="PAS"/>
    <property type="match status" value="1"/>
</dbReference>
<dbReference type="InterPro" id="IPR029787">
    <property type="entry name" value="Nucleotide_cyclase"/>
</dbReference>
<evidence type="ECO:0000313" key="6">
    <source>
        <dbReference type="Proteomes" id="UP000481252"/>
    </source>
</evidence>
<protein>
    <submittedName>
        <fullName evidence="5">EAL domain-containing protein</fullName>
    </submittedName>
</protein>
<dbReference type="Pfam" id="PF00563">
    <property type="entry name" value="EAL"/>
    <property type="match status" value="1"/>
</dbReference>
<dbReference type="Gene3D" id="3.20.20.450">
    <property type="entry name" value="EAL domain"/>
    <property type="match status" value="1"/>
</dbReference>
<reference evidence="5 6" key="1">
    <citation type="submission" date="2020-02" db="EMBL/GenBank/DDBJ databases">
        <title>Genome sequence of the type strain CGMCC 1.15528 of Mesorhizobium zhangyense.</title>
        <authorList>
            <person name="Gao J."/>
            <person name="Sun J."/>
        </authorList>
    </citation>
    <scope>NUCLEOTIDE SEQUENCE [LARGE SCALE GENOMIC DNA]</scope>
    <source>
        <strain evidence="5 6">CGMCC 1.15528</strain>
    </source>
</reference>
<dbReference type="SMART" id="SM00052">
    <property type="entry name" value="EAL"/>
    <property type="match status" value="1"/>
</dbReference>
<organism evidence="5 6">
    <name type="scientific">Mesorhizobium zhangyense</name>
    <dbReference type="NCBI Taxonomy" id="1776730"/>
    <lineage>
        <taxon>Bacteria</taxon>
        <taxon>Pseudomonadati</taxon>
        <taxon>Pseudomonadota</taxon>
        <taxon>Alphaproteobacteria</taxon>
        <taxon>Hyphomicrobiales</taxon>
        <taxon>Phyllobacteriaceae</taxon>
        <taxon>Mesorhizobium</taxon>
    </lineage>
</organism>
<proteinExistence type="predicted"/>
<feature type="domain" description="PAC" evidence="2">
    <location>
        <begin position="74"/>
        <end position="124"/>
    </location>
</feature>
<dbReference type="InterPro" id="IPR035919">
    <property type="entry name" value="EAL_sf"/>
</dbReference>
<dbReference type="InterPro" id="IPR052155">
    <property type="entry name" value="Biofilm_reg_signaling"/>
</dbReference>
<dbReference type="Gene3D" id="3.30.70.270">
    <property type="match status" value="1"/>
</dbReference>
<dbReference type="Gene3D" id="3.30.450.20">
    <property type="entry name" value="PAS domain"/>
    <property type="match status" value="1"/>
</dbReference>
<dbReference type="AlphaFoldDB" id="A0A7C9R7D5"/>
<accession>A0A7C9R7D5</accession>
<dbReference type="CDD" id="cd01948">
    <property type="entry name" value="EAL"/>
    <property type="match status" value="1"/>
</dbReference>
<dbReference type="InterPro" id="IPR001633">
    <property type="entry name" value="EAL_dom"/>
</dbReference>
<keyword evidence="6" id="KW-1185">Reference proteome</keyword>
<dbReference type="Proteomes" id="UP000481252">
    <property type="component" value="Unassembled WGS sequence"/>
</dbReference>
<dbReference type="SMART" id="SM00267">
    <property type="entry name" value="GGDEF"/>
    <property type="match status" value="1"/>
</dbReference>
<evidence type="ECO:0000313" key="5">
    <source>
        <dbReference type="EMBL" id="NGN41942.1"/>
    </source>
</evidence>
<dbReference type="PANTHER" id="PTHR44757:SF2">
    <property type="entry name" value="BIOFILM ARCHITECTURE MAINTENANCE PROTEIN MBAA"/>
    <property type="match status" value="1"/>
</dbReference>
<gene>
    <name evidence="5" type="ORF">G6N74_12795</name>
</gene>
<dbReference type="NCBIfam" id="TIGR00229">
    <property type="entry name" value="sensory_box"/>
    <property type="match status" value="1"/>
</dbReference>
<feature type="domain" description="EAL" evidence="3">
    <location>
        <begin position="294"/>
        <end position="548"/>
    </location>
</feature>
<dbReference type="InterPro" id="IPR000014">
    <property type="entry name" value="PAS"/>
</dbReference>
<dbReference type="Pfam" id="PF13426">
    <property type="entry name" value="PAS_9"/>
    <property type="match status" value="1"/>
</dbReference>
<dbReference type="InterPro" id="IPR000700">
    <property type="entry name" value="PAS-assoc_C"/>
</dbReference>
<sequence length="559" mass="60059">MAGFADTTELALMMIDARGIITYVNKAGQRLLGYERHEMIGHTLDLIIPERLRGAHSAGVARVGGGQPSKLSGKTVEVAALRRDGTEFPIELSLSVWQGPDGVVMGGIIRDISERRQRDTRLHRLAHHDPLTGLPNRAQVNERLGAILAAGGQAAILLFDLDGFKKVNDNLGHATGDTLLQALAVRLPAVLDADAIPARIGGDEFAVILPDVGDPMKASAAARSILDAFRQSFTIGDHVLKLGACVGVALGPAHGADPEELIASADLALSHARRDGSPGFRLYEPAMRSAMAARRLMKDELLQAVGAGELVLHYQPQIDLESGAVFGAEALLRWNHPTRGLLLPATFLSVLESHSLALQVGGWILDEACRQAAEWRSTGLPDMRIAANLFSAQINAGNLAQVVTETLDRHGLPPEALEVEVTETVVLENDDRVLAPFRELRDRQVGVAFDDFGTGHASLSTLKRFPLTTLKIDRSFVRDLLTDRSAGAIVQALLGMGRSMGLDVIAEGIETEKQQAALLAMGCRIGQGYLYARALPSEEFTRRFVETKGKARGKAAGSR</sequence>
<name>A0A7C9R7D5_9HYPH</name>
<dbReference type="SUPFAM" id="SSF141868">
    <property type="entry name" value="EAL domain-like"/>
    <property type="match status" value="1"/>
</dbReference>
<dbReference type="PANTHER" id="PTHR44757">
    <property type="entry name" value="DIGUANYLATE CYCLASE DGCP"/>
    <property type="match status" value="1"/>
</dbReference>
<dbReference type="PROSITE" id="PS50112">
    <property type="entry name" value="PAS"/>
    <property type="match status" value="1"/>
</dbReference>
<dbReference type="PROSITE" id="PS50113">
    <property type="entry name" value="PAC"/>
    <property type="match status" value="1"/>
</dbReference>
<dbReference type="InterPro" id="IPR043128">
    <property type="entry name" value="Rev_trsase/Diguanyl_cyclase"/>
</dbReference>
<dbReference type="EMBL" id="JAAKZG010000005">
    <property type="protein sequence ID" value="NGN41942.1"/>
    <property type="molecule type" value="Genomic_DNA"/>
</dbReference>
<dbReference type="PROSITE" id="PS50887">
    <property type="entry name" value="GGDEF"/>
    <property type="match status" value="1"/>
</dbReference>